<keyword evidence="2" id="KW-0645">Protease</keyword>
<dbReference type="EC" id="3.2.-.-" evidence="2"/>
<keyword evidence="2" id="KW-0326">Glycosidase</keyword>
<dbReference type="InterPro" id="IPR052158">
    <property type="entry name" value="INH-QAR"/>
</dbReference>
<protein>
    <submittedName>
        <fullName evidence="2">Uncharacterized protease ydeA</fullName>
        <ecNumber evidence="2">3.2.-.-</ecNumber>
    </submittedName>
</protein>
<gene>
    <name evidence="2" type="primary">ydeA</name>
    <name evidence="2" type="ORF">NCTC12965_06294</name>
</gene>
<sequence>MATDRNCQQCRLLLVFAGRKILKIAPITDKDTPMIRAITLLTENFSDWETALINSTGRGYYGFDCRFATPGAAQVTSSGGMLVSPHLAIEAIQPDEVDLLIVCGGTIWQTAQAPDITALVAAAYQSNAIVAGICDGTRALAQAGVLDAVRHTSNSAENLLSLNYGGAQYYQDVPYAIADRRVITAPGTAPVSFMAAIPEHVGSGG</sequence>
<proteinExistence type="predicted"/>
<dbReference type="Gene3D" id="3.40.50.880">
    <property type="match status" value="1"/>
</dbReference>
<dbReference type="PANTHER" id="PTHR43130:SF2">
    <property type="entry name" value="DJ-1_PFPI DOMAIN-CONTAINING PROTEIN"/>
    <property type="match status" value="1"/>
</dbReference>
<dbReference type="InterPro" id="IPR002818">
    <property type="entry name" value="DJ-1/PfpI"/>
</dbReference>
<accession>A0A4U9VWP5</accession>
<feature type="domain" description="DJ-1/PfpI" evidence="1">
    <location>
        <begin position="36"/>
        <end position="197"/>
    </location>
</feature>
<name>A0A4U9VWP5_SERFO</name>
<evidence type="ECO:0000259" key="1">
    <source>
        <dbReference type="Pfam" id="PF01965"/>
    </source>
</evidence>
<dbReference type="InterPro" id="IPR029062">
    <property type="entry name" value="Class_I_gatase-like"/>
</dbReference>
<evidence type="ECO:0000313" key="2">
    <source>
        <dbReference type="EMBL" id="VTR52055.1"/>
    </source>
</evidence>
<dbReference type="GO" id="GO:0006508">
    <property type="term" value="P:proteolysis"/>
    <property type="evidence" value="ECO:0007669"/>
    <property type="project" value="UniProtKB-KW"/>
</dbReference>
<organism evidence="2">
    <name type="scientific">Serratia fonticola</name>
    <dbReference type="NCBI Taxonomy" id="47917"/>
    <lineage>
        <taxon>Bacteria</taxon>
        <taxon>Pseudomonadati</taxon>
        <taxon>Pseudomonadota</taxon>
        <taxon>Gammaproteobacteria</taxon>
        <taxon>Enterobacterales</taxon>
        <taxon>Yersiniaceae</taxon>
        <taxon>Serratia</taxon>
    </lineage>
</organism>
<dbReference type="SUPFAM" id="SSF52317">
    <property type="entry name" value="Class I glutamine amidotransferase-like"/>
    <property type="match status" value="1"/>
</dbReference>
<dbReference type="PANTHER" id="PTHR43130">
    <property type="entry name" value="ARAC-FAMILY TRANSCRIPTIONAL REGULATOR"/>
    <property type="match status" value="1"/>
</dbReference>
<dbReference type="Pfam" id="PF01965">
    <property type="entry name" value="DJ-1_PfpI"/>
    <property type="match status" value="1"/>
</dbReference>
<dbReference type="AlphaFoldDB" id="A0A4U9VWP5"/>
<dbReference type="EMBL" id="CABEEZ010000125">
    <property type="protein sequence ID" value="VTR52055.1"/>
    <property type="molecule type" value="Genomic_DNA"/>
</dbReference>
<reference evidence="2" key="1">
    <citation type="submission" date="2019-05" db="EMBL/GenBank/DDBJ databases">
        <authorList>
            <consortium name="Pathogen Informatics"/>
        </authorList>
    </citation>
    <scope>NUCLEOTIDE SEQUENCE [LARGE SCALE GENOMIC DNA]</scope>
    <source>
        <strain evidence="2">NCTC12965</strain>
    </source>
</reference>
<keyword evidence="2" id="KW-0378">Hydrolase</keyword>
<dbReference type="GO" id="GO:0016798">
    <property type="term" value="F:hydrolase activity, acting on glycosyl bonds"/>
    <property type="evidence" value="ECO:0007669"/>
    <property type="project" value="UniProtKB-KW"/>
</dbReference>
<dbReference type="GO" id="GO:0008233">
    <property type="term" value="F:peptidase activity"/>
    <property type="evidence" value="ECO:0007669"/>
    <property type="project" value="UniProtKB-KW"/>
</dbReference>
<dbReference type="GO" id="GO:0006355">
    <property type="term" value="P:regulation of DNA-templated transcription"/>
    <property type="evidence" value="ECO:0007669"/>
    <property type="project" value="TreeGrafter"/>
</dbReference>